<name>A0ABU1UL06_9ACTN</name>
<proteinExistence type="predicted"/>
<dbReference type="PANTHER" id="PTHR43767:SF1">
    <property type="entry name" value="NONRIBOSOMAL PEPTIDE SYNTHASE PES1 (EUROFUNG)-RELATED"/>
    <property type="match status" value="1"/>
</dbReference>
<accession>A0ABU1UL06</accession>
<evidence type="ECO:0000313" key="3">
    <source>
        <dbReference type="EMBL" id="MDR7085834.1"/>
    </source>
</evidence>
<evidence type="ECO:0000259" key="2">
    <source>
        <dbReference type="Pfam" id="PF13193"/>
    </source>
</evidence>
<feature type="domain" description="AMP-binding enzyme C-terminal" evidence="2">
    <location>
        <begin position="428"/>
        <end position="503"/>
    </location>
</feature>
<dbReference type="Pfam" id="PF00501">
    <property type="entry name" value="AMP-binding"/>
    <property type="match status" value="1"/>
</dbReference>
<protein>
    <submittedName>
        <fullName evidence="3">Acyl-CoA synthetase (AMP-forming)/AMP-acid ligase II</fullName>
    </submittedName>
</protein>
<dbReference type="InterPro" id="IPR020845">
    <property type="entry name" value="AMP-binding_CS"/>
</dbReference>
<dbReference type="SUPFAM" id="SSF56801">
    <property type="entry name" value="Acetyl-CoA synthetase-like"/>
    <property type="match status" value="1"/>
</dbReference>
<dbReference type="InterPro" id="IPR050237">
    <property type="entry name" value="ATP-dep_AMP-bd_enzyme"/>
</dbReference>
<dbReference type="PANTHER" id="PTHR43767">
    <property type="entry name" value="LONG-CHAIN-FATTY-ACID--COA LIGASE"/>
    <property type="match status" value="1"/>
</dbReference>
<dbReference type="Gene3D" id="3.30.300.30">
    <property type="match status" value="1"/>
</dbReference>
<reference evidence="3 4" key="1">
    <citation type="submission" date="2023-07" db="EMBL/GenBank/DDBJ databases">
        <title>Sorghum-associated microbial communities from plants grown in Nebraska, USA.</title>
        <authorList>
            <person name="Schachtman D."/>
        </authorList>
    </citation>
    <scope>NUCLEOTIDE SEQUENCE [LARGE SCALE GENOMIC DNA]</scope>
    <source>
        <strain evidence="3 4">BE248</strain>
    </source>
</reference>
<dbReference type="Pfam" id="PF13193">
    <property type="entry name" value="AMP-binding_C"/>
    <property type="match status" value="1"/>
</dbReference>
<dbReference type="InterPro" id="IPR025110">
    <property type="entry name" value="AMP-bd_C"/>
</dbReference>
<dbReference type="InterPro" id="IPR042099">
    <property type="entry name" value="ANL_N_sf"/>
</dbReference>
<dbReference type="GO" id="GO:0016874">
    <property type="term" value="F:ligase activity"/>
    <property type="evidence" value="ECO:0007669"/>
    <property type="project" value="UniProtKB-KW"/>
</dbReference>
<keyword evidence="3" id="KW-0436">Ligase</keyword>
<evidence type="ECO:0000259" key="1">
    <source>
        <dbReference type="Pfam" id="PF00501"/>
    </source>
</evidence>
<evidence type="ECO:0000313" key="4">
    <source>
        <dbReference type="Proteomes" id="UP001257739"/>
    </source>
</evidence>
<comment type="caution">
    <text evidence="3">The sequence shown here is derived from an EMBL/GenBank/DDBJ whole genome shotgun (WGS) entry which is preliminary data.</text>
</comment>
<dbReference type="Gene3D" id="3.40.50.12780">
    <property type="entry name" value="N-terminal domain of ligase-like"/>
    <property type="match status" value="1"/>
</dbReference>
<dbReference type="InterPro" id="IPR000873">
    <property type="entry name" value="AMP-dep_synth/lig_dom"/>
</dbReference>
<sequence length="521" mass="56416">MTFTVPPATFLPDFLAFRASDSPDRPCWIFGERTWSWSEAWDSVRHAAGALKADGVQRGDRVAILDKNNPVVLQVLLGGCHLGAATTVVNWRLAGDELDYVINDCGAEVVFVGHTLLEQFDLVRDKLENVKKVIVVGGENDEYEAWLAAGSPTDRQPDVEPDDICVVMYSSGTTGRPKGVMLSQHAMVEHSINGIGDTTYEDDDMALVAMPMFHVGGTSYALLGPVVGIPGYIISEVDAMQLAGGIMAGSTHVFLVPAVVAALIAAGPDAMALFSKLKGFGYGAAPMPLPILREAMKAWPNTEFQQVYGMTEFGGVITVLNDAAHRDESHPERLVSAGLPVAKAELRIVNPSTLKDEPVGESGEVWFRTPQATAGYLGKPEATAELITPDGWVRTGDLGRVDEDGYLFIEDRLKDMIITGGENVYSPEVERVLAEHPSVAEVAIIGVPHDKWGETVKAVVAFKPDQAVEPEELIAFAKERLAGYKAPSSIDIVEALPRNPSGKILKRDLRKPYWADSDRQV</sequence>
<dbReference type="InterPro" id="IPR045851">
    <property type="entry name" value="AMP-bd_C_sf"/>
</dbReference>
<dbReference type="EMBL" id="JAVDWH010000001">
    <property type="protein sequence ID" value="MDR7085834.1"/>
    <property type="molecule type" value="Genomic_DNA"/>
</dbReference>
<dbReference type="RefSeq" id="WP_309966784.1">
    <property type="nucleotide sequence ID" value="NZ_JAVDWH010000001.1"/>
</dbReference>
<gene>
    <name evidence="3" type="ORF">J2X11_000673</name>
</gene>
<keyword evidence="4" id="KW-1185">Reference proteome</keyword>
<organism evidence="3 4">
    <name type="scientific">Aeromicrobium panaciterrae</name>
    <dbReference type="NCBI Taxonomy" id="363861"/>
    <lineage>
        <taxon>Bacteria</taxon>
        <taxon>Bacillati</taxon>
        <taxon>Actinomycetota</taxon>
        <taxon>Actinomycetes</taxon>
        <taxon>Propionibacteriales</taxon>
        <taxon>Nocardioidaceae</taxon>
        <taxon>Aeromicrobium</taxon>
    </lineage>
</organism>
<feature type="domain" description="AMP-dependent synthetase/ligase" evidence="1">
    <location>
        <begin position="18"/>
        <end position="377"/>
    </location>
</feature>
<dbReference type="NCBIfam" id="NF004837">
    <property type="entry name" value="PRK06187.1"/>
    <property type="match status" value="1"/>
</dbReference>
<dbReference type="Proteomes" id="UP001257739">
    <property type="component" value="Unassembled WGS sequence"/>
</dbReference>
<dbReference type="PROSITE" id="PS00455">
    <property type="entry name" value="AMP_BINDING"/>
    <property type="match status" value="1"/>
</dbReference>